<dbReference type="AlphaFoldDB" id="A0AA40C7T9"/>
<protein>
    <submittedName>
        <fullName evidence="2">Uncharacterized protein</fullName>
    </submittedName>
</protein>
<gene>
    <name evidence="2" type="ORF">B0T17DRAFT_523673</name>
</gene>
<dbReference type="Pfam" id="PF00106">
    <property type="entry name" value="adh_short"/>
    <property type="match status" value="1"/>
</dbReference>
<comment type="caution">
    <text evidence="2">The sequence shown here is derived from an EMBL/GenBank/DDBJ whole genome shotgun (WGS) entry which is preliminary data.</text>
</comment>
<proteinExistence type="inferred from homology"/>
<dbReference type="Gene3D" id="3.40.50.720">
    <property type="entry name" value="NAD(P)-binding Rossmann-like Domain"/>
    <property type="match status" value="1"/>
</dbReference>
<name>A0AA40C7T9_9PEZI</name>
<dbReference type="SUPFAM" id="SSF51735">
    <property type="entry name" value="NAD(P)-binding Rossmann-fold domains"/>
    <property type="match status" value="1"/>
</dbReference>
<evidence type="ECO:0000313" key="3">
    <source>
        <dbReference type="Proteomes" id="UP001174934"/>
    </source>
</evidence>
<dbReference type="PRINTS" id="PR00080">
    <property type="entry name" value="SDRFAMILY"/>
</dbReference>
<dbReference type="Proteomes" id="UP001174934">
    <property type="component" value="Unassembled WGS sequence"/>
</dbReference>
<dbReference type="InterPro" id="IPR002347">
    <property type="entry name" value="SDR_fam"/>
</dbReference>
<accession>A0AA40C7T9</accession>
<dbReference type="PRINTS" id="PR00081">
    <property type="entry name" value="GDHRDH"/>
</dbReference>
<evidence type="ECO:0000256" key="1">
    <source>
        <dbReference type="RuleBase" id="RU000363"/>
    </source>
</evidence>
<organism evidence="2 3">
    <name type="scientific">Bombardia bombarda</name>
    <dbReference type="NCBI Taxonomy" id="252184"/>
    <lineage>
        <taxon>Eukaryota</taxon>
        <taxon>Fungi</taxon>
        <taxon>Dikarya</taxon>
        <taxon>Ascomycota</taxon>
        <taxon>Pezizomycotina</taxon>
        <taxon>Sordariomycetes</taxon>
        <taxon>Sordariomycetidae</taxon>
        <taxon>Sordariales</taxon>
        <taxon>Lasiosphaeriaceae</taxon>
        <taxon>Bombardia</taxon>
    </lineage>
</organism>
<keyword evidence="3" id="KW-1185">Reference proteome</keyword>
<sequence length="293" mass="31916">MATKFTTPNRPLTWLITGSSSGFGLSLARLVQQNGHKLIATSRNPSRTPDLVKEVESKGGKWVALNVDDKDAAKVIEELEAGGEHIDILVNNAGFAIYAPFECFTEDEVRAQMETLYFGPARLIRAALPHMRKRRFGVIVNMSSGAALEGRESMSTYGAGKAAMDGLSRVLLKEVAAFNIRVLTVLLGTFNTNMGNVPVMGKNPVPEDYKDSATDQIMQYMNGGKFDPDGDKDKAMKAVFEVVTGTGIGKGLEAEKFLPLGRDLSARIQLIQDYLSHTVEVLGDVANNVYLEK</sequence>
<evidence type="ECO:0000313" key="2">
    <source>
        <dbReference type="EMBL" id="KAK0628776.1"/>
    </source>
</evidence>
<reference evidence="2" key="1">
    <citation type="submission" date="2023-06" db="EMBL/GenBank/DDBJ databases">
        <title>Genome-scale phylogeny and comparative genomics of the fungal order Sordariales.</title>
        <authorList>
            <consortium name="Lawrence Berkeley National Laboratory"/>
            <person name="Hensen N."/>
            <person name="Bonometti L."/>
            <person name="Westerberg I."/>
            <person name="Brannstrom I.O."/>
            <person name="Guillou S."/>
            <person name="Cros-Aarteil S."/>
            <person name="Calhoun S."/>
            <person name="Haridas S."/>
            <person name="Kuo A."/>
            <person name="Mondo S."/>
            <person name="Pangilinan J."/>
            <person name="Riley R."/>
            <person name="LaButti K."/>
            <person name="Andreopoulos B."/>
            <person name="Lipzen A."/>
            <person name="Chen C."/>
            <person name="Yanf M."/>
            <person name="Daum C."/>
            <person name="Ng V."/>
            <person name="Clum A."/>
            <person name="Steindorff A."/>
            <person name="Ohm R."/>
            <person name="Martin F."/>
            <person name="Silar P."/>
            <person name="Natvig D."/>
            <person name="Lalanne C."/>
            <person name="Gautier V."/>
            <person name="Ament-velasquez S.L."/>
            <person name="Kruys A."/>
            <person name="Hutchinson M.I."/>
            <person name="Powell A.J."/>
            <person name="Barry K."/>
            <person name="Miller A.N."/>
            <person name="Grigoriev I.V."/>
            <person name="Debuchy R."/>
            <person name="Gladieux P."/>
            <person name="Thoren M.H."/>
            <person name="Johannesson H."/>
        </authorList>
    </citation>
    <scope>NUCLEOTIDE SEQUENCE</scope>
    <source>
        <strain evidence="2">SMH3391-2</strain>
    </source>
</reference>
<dbReference type="EMBL" id="JAULSR010000002">
    <property type="protein sequence ID" value="KAK0628776.1"/>
    <property type="molecule type" value="Genomic_DNA"/>
</dbReference>
<dbReference type="InterPro" id="IPR051911">
    <property type="entry name" value="SDR_oxidoreductase"/>
</dbReference>
<comment type="similarity">
    <text evidence="1">Belongs to the short-chain dehydrogenases/reductases (SDR) family.</text>
</comment>
<dbReference type="PANTHER" id="PTHR43976">
    <property type="entry name" value="SHORT CHAIN DEHYDROGENASE"/>
    <property type="match status" value="1"/>
</dbReference>
<dbReference type="PANTHER" id="PTHR43976:SF6">
    <property type="entry name" value="OXIDOREDUCTASE, PUTATIVE (AFU_ORTHOLOGUE AFUA_1G13950)-RELATED"/>
    <property type="match status" value="1"/>
</dbReference>
<dbReference type="InterPro" id="IPR036291">
    <property type="entry name" value="NAD(P)-bd_dom_sf"/>
</dbReference>